<dbReference type="InterPro" id="IPR045861">
    <property type="entry name" value="CorA_cytoplasmic_dom"/>
</dbReference>
<dbReference type="HOGENOM" id="CLU_007127_11_0_1"/>
<dbReference type="SUPFAM" id="SSF143865">
    <property type="entry name" value="CorA soluble domain-like"/>
    <property type="match status" value="1"/>
</dbReference>
<dbReference type="GO" id="GO:0010961">
    <property type="term" value="P:intracellular magnesium ion homeostasis"/>
    <property type="evidence" value="ECO:0007669"/>
    <property type="project" value="TreeGrafter"/>
</dbReference>
<organism evidence="2 3">
    <name type="scientific">Scleroderma citrinum Foug A</name>
    <dbReference type="NCBI Taxonomy" id="1036808"/>
    <lineage>
        <taxon>Eukaryota</taxon>
        <taxon>Fungi</taxon>
        <taxon>Dikarya</taxon>
        <taxon>Basidiomycota</taxon>
        <taxon>Agaricomycotina</taxon>
        <taxon>Agaricomycetes</taxon>
        <taxon>Agaricomycetidae</taxon>
        <taxon>Boletales</taxon>
        <taxon>Sclerodermatineae</taxon>
        <taxon>Sclerodermataceae</taxon>
        <taxon>Scleroderma</taxon>
    </lineage>
</organism>
<dbReference type="InParanoid" id="A0A0C3EE93"/>
<dbReference type="EMBL" id="KN822018">
    <property type="protein sequence ID" value="KIM66231.1"/>
    <property type="molecule type" value="Genomic_DNA"/>
</dbReference>
<dbReference type="Pfam" id="PF01544">
    <property type="entry name" value="CorA"/>
    <property type="match status" value="1"/>
</dbReference>
<feature type="transmembrane region" description="Helical" evidence="1">
    <location>
        <begin position="320"/>
        <end position="345"/>
    </location>
</feature>
<evidence type="ECO:0000256" key="1">
    <source>
        <dbReference type="SAM" id="Phobius"/>
    </source>
</evidence>
<feature type="non-terminal residue" evidence="2">
    <location>
        <position position="1"/>
    </location>
</feature>
<dbReference type="PANTHER" id="PTHR21535">
    <property type="entry name" value="MAGNESIUM AND COBALT TRANSPORT PROTEIN/MITOCHONDRIAL IMPORT INNER MEMBRANE TRANSLOCASE SUBUNIT TIM8"/>
    <property type="match status" value="1"/>
</dbReference>
<dbReference type="STRING" id="1036808.A0A0C3EE93"/>
<gene>
    <name evidence="2" type="ORF">SCLCIDRAFT_91777</name>
</gene>
<dbReference type="OrthoDB" id="29879at2759"/>
<protein>
    <recommendedName>
        <fullName evidence="4">Magnesium transporter</fullName>
    </recommendedName>
</protein>
<dbReference type="InterPro" id="IPR044089">
    <property type="entry name" value="Alr1-like"/>
</dbReference>
<keyword evidence="3" id="KW-1185">Reference proteome</keyword>
<keyword evidence="1" id="KW-0812">Transmembrane</keyword>
<evidence type="ECO:0008006" key="4">
    <source>
        <dbReference type="Google" id="ProtNLM"/>
    </source>
</evidence>
<dbReference type="PANTHER" id="PTHR21535:SF90">
    <property type="entry name" value="CORA METAL ION TRANSPORTER"/>
    <property type="match status" value="1"/>
</dbReference>
<proteinExistence type="predicted"/>
<evidence type="ECO:0000313" key="2">
    <source>
        <dbReference type="EMBL" id="KIM66231.1"/>
    </source>
</evidence>
<reference evidence="2 3" key="1">
    <citation type="submission" date="2014-04" db="EMBL/GenBank/DDBJ databases">
        <authorList>
            <consortium name="DOE Joint Genome Institute"/>
            <person name="Kuo A."/>
            <person name="Kohler A."/>
            <person name="Nagy L.G."/>
            <person name="Floudas D."/>
            <person name="Copeland A."/>
            <person name="Barry K.W."/>
            <person name="Cichocki N."/>
            <person name="Veneault-Fourrey C."/>
            <person name="LaButti K."/>
            <person name="Lindquist E.A."/>
            <person name="Lipzen A."/>
            <person name="Lundell T."/>
            <person name="Morin E."/>
            <person name="Murat C."/>
            <person name="Sun H."/>
            <person name="Tunlid A."/>
            <person name="Henrissat B."/>
            <person name="Grigoriev I.V."/>
            <person name="Hibbett D.S."/>
            <person name="Martin F."/>
            <person name="Nordberg H.P."/>
            <person name="Cantor M.N."/>
            <person name="Hua S.X."/>
        </authorList>
    </citation>
    <scope>NUCLEOTIDE SEQUENCE [LARGE SCALE GENOMIC DNA]</scope>
    <source>
        <strain evidence="2 3">Foug A</strain>
    </source>
</reference>
<reference evidence="3" key="2">
    <citation type="submission" date="2015-01" db="EMBL/GenBank/DDBJ databases">
        <title>Evolutionary Origins and Diversification of the Mycorrhizal Mutualists.</title>
        <authorList>
            <consortium name="DOE Joint Genome Institute"/>
            <consortium name="Mycorrhizal Genomics Consortium"/>
            <person name="Kohler A."/>
            <person name="Kuo A."/>
            <person name="Nagy L.G."/>
            <person name="Floudas D."/>
            <person name="Copeland A."/>
            <person name="Barry K.W."/>
            <person name="Cichocki N."/>
            <person name="Veneault-Fourrey C."/>
            <person name="LaButti K."/>
            <person name="Lindquist E.A."/>
            <person name="Lipzen A."/>
            <person name="Lundell T."/>
            <person name="Morin E."/>
            <person name="Murat C."/>
            <person name="Riley R."/>
            <person name="Ohm R."/>
            <person name="Sun H."/>
            <person name="Tunlid A."/>
            <person name="Henrissat B."/>
            <person name="Grigoriev I.V."/>
            <person name="Hibbett D.S."/>
            <person name="Martin F."/>
        </authorList>
    </citation>
    <scope>NUCLEOTIDE SEQUENCE [LARGE SCALE GENOMIC DNA]</scope>
    <source>
        <strain evidence="3">Foug A</strain>
    </source>
</reference>
<keyword evidence="1" id="KW-0472">Membrane</keyword>
<dbReference type="AlphaFoldDB" id="A0A0C3EE93"/>
<feature type="non-terminal residue" evidence="2">
    <location>
        <position position="348"/>
    </location>
</feature>
<dbReference type="GO" id="GO:0016020">
    <property type="term" value="C:membrane"/>
    <property type="evidence" value="ECO:0007669"/>
    <property type="project" value="InterPro"/>
</dbReference>
<dbReference type="GO" id="GO:0015095">
    <property type="term" value="F:magnesium ion transmembrane transporter activity"/>
    <property type="evidence" value="ECO:0007669"/>
    <property type="project" value="InterPro"/>
</dbReference>
<keyword evidence="1" id="KW-1133">Transmembrane helix</keyword>
<dbReference type="Proteomes" id="UP000053989">
    <property type="component" value="Unassembled WGS sequence"/>
</dbReference>
<accession>A0A0C3EE93</accession>
<sequence>RAPNAWWLDIASPTWDDMRAIGKLLHLHPLTLEDILQRDTREKLEWFPKLGYQFIVFRAMESARTRERFMQRNGMIDAYQGDEGSIGEANMYLVVFREGICTVGHLGFPKHIERVRTRVQLLQNNVLMSSDWIAHGLLDSVVDSFFPILKEIKNDVAAIETILFGNEELTETSFSVRTATSIAFRRMARMRRLVTSLTRLLASKSEIVSQIRKRYLNNGKVVRNEGVEIAMYMGDIQDHILALQQALSHYEHILSESYPAYLSRLRTIVSNTNNSSDKAVLTLSLVSFAALVPGPVIGLFSMNVHTPRNTTDNPKPSGGYYWFGIVIVLVLVVECGFAVLVRYWWVQS</sequence>
<dbReference type="Gene3D" id="1.20.58.340">
    <property type="entry name" value="Magnesium transport protein CorA, transmembrane region"/>
    <property type="match status" value="2"/>
</dbReference>
<evidence type="ECO:0000313" key="3">
    <source>
        <dbReference type="Proteomes" id="UP000053989"/>
    </source>
</evidence>
<dbReference type="InterPro" id="IPR002523">
    <property type="entry name" value="MgTranspt_CorA/ZnTranspt_ZntB"/>
</dbReference>
<dbReference type="Gene3D" id="3.30.460.20">
    <property type="entry name" value="CorA soluble domain-like"/>
    <property type="match status" value="1"/>
</dbReference>
<feature type="transmembrane region" description="Helical" evidence="1">
    <location>
        <begin position="280"/>
        <end position="300"/>
    </location>
</feature>
<name>A0A0C3EE93_9AGAM</name>
<dbReference type="CDD" id="cd12829">
    <property type="entry name" value="Alr1p-like"/>
    <property type="match status" value="1"/>
</dbReference>